<gene>
    <name evidence="1" type="ORF">THAOC_14400</name>
</gene>
<feature type="non-terminal residue" evidence="1">
    <location>
        <position position="1"/>
    </location>
</feature>
<name>K0SFD1_THAOC</name>
<keyword evidence="2" id="KW-1185">Reference proteome</keyword>
<sequence>AAKEVLRRKFVVGLLDEKAESVRRFERFFGWDDPGSASMYLLEDERTAEAMRAERFRRVVDGECRERTLHWDWEGRGPAGQERVEEGSVEWGLVEGRNRMDVELYEYAKELFDEQYVQLGFDE</sequence>
<proteinExistence type="predicted"/>
<accession>K0SFD1</accession>
<dbReference type="OrthoDB" id="205395at2759"/>
<evidence type="ECO:0000313" key="2">
    <source>
        <dbReference type="Proteomes" id="UP000266841"/>
    </source>
</evidence>
<dbReference type="InterPro" id="IPR027417">
    <property type="entry name" value="P-loop_NTPase"/>
</dbReference>
<dbReference type="PANTHER" id="PTHR32301:SF6">
    <property type="entry name" value="GOLVESIN-RELATED"/>
    <property type="match status" value="1"/>
</dbReference>
<dbReference type="Gene3D" id="3.40.50.300">
    <property type="entry name" value="P-loop containing nucleotide triphosphate hydrolases"/>
    <property type="match status" value="1"/>
</dbReference>
<protein>
    <submittedName>
        <fullName evidence="1">Uncharacterized protein</fullName>
    </submittedName>
</protein>
<evidence type="ECO:0000313" key="1">
    <source>
        <dbReference type="EMBL" id="EJK64823.1"/>
    </source>
</evidence>
<dbReference type="PANTHER" id="PTHR32301">
    <property type="entry name" value="COUNTIN RECEPTOR CNR3-RELATED"/>
    <property type="match status" value="1"/>
</dbReference>
<comment type="caution">
    <text evidence="1">The sequence shown here is derived from an EMBL/GenBank/DDBJ whole genome shotgun (WGS) entry which is preliminary data.</text>
</comment>
<dbReference type="InterPro" id="IPR053259">
    <property type="entry name" value="Golvesin-related_Golgi"/>
</dbReference>
<dbReference type="AlphaFoldDB" id="K0SFD1"/>
<reference evidence="1 2" key="1">
    <citation type="journal article" date="2012" name="Genome Biol.">
        <title>Genome and low-iron response of an oceanic diatom adapted to chronic iron limitation.</title>
        <authorList>
            <person name="Lommer M."/>
            <person name="Specht M."/>
            <person name="Roy A.S."/>
            <person name="Kraemer L."/>
            <person name="Andreson R."/>
            <person name="Gutowska M.A."/>
            <person name="Wolf J."/>
            <person name="Bergner S.V."/>
            <person name="Schilhabel M.B."/>
            <person name="Klostermeier U.C."/>
            <person name="Beiko R.G."/>
            <person name="Rosenstiel P."/>
            <person name="Hippler M."/>
            <person name="Laroche J."/>
        </authorList>
    </citation>
    <scope>NUCLEOTIDE SEQUENCE [LARGE SCALE GENOMIC DNA]</scope>
    <source>
        <strain evidence="1 2">CCMP1005</strain>
    </source>
</reference>
<dbReference type="EMBL" id="AGNL01016811">
    <property type="protein sequence ID" value="EJK64823.1"/>
    <property type="molecule type" value="Genomic_DNA"/>
</dbReference>
<dbReference type="Proteomes" id="UP000266841">
    <property type="component" value="Unassembled WGS sequence"/>
</dbReference>
<organism evidence="1 2">
    <name type="scientific">Thalassiosira oceanica</name>
    <name type="common">Marine diatom</name>
    <dbReference type="NCBI Taxonomy" id="159749"/>
    <lineage>
        <taxon>Eukaryota</taxon>
        <taxon>Sar</taxon>
        <taxon>Stramenopiles</taxon>
        <taxon>Ochrophyta</taxon>
        <taxon>Bacillariophyta</taxon>
        <taxon>Coscinodiscophyceae</taxon>
        <taxon>Thalassiosirophycidae</taxon>
        <taxon>Thalassiosirales</taxon>
        <taxon>Thalassiosiraceae</taxon>
        <taxon>Thalassiosira</taxon>
    </lineage>
</organism>